<dbReference type="PANTHER" id="PTHR43221">
    <property type="entry name" value="PROTEASE HTPX"/>
    <property type="match status" value="1"/>
</dbReference>
<dbReference type="EC" id="3.4.24.-" evidence="14"/>
<organism evidence="14 15">
    <name type="scientific">Massilia agrisoli</name>
    <dbReference type="NCBI Taxonomy" id="2892444"/>
    <lineage>
        <taxon>Bacteria</taxon>
        <taxon>Pseudomonadati</taxon>
        <taxon>Pseudomonadota</taxon>
        <taxon>Betaproteobacteria</taxon>
        <taxon>Burkholderiales</taxon>
        <taxon>Oxalobacteraceae</taxon>
        <taxon>Telluria group</taxon>
        <taxon>Massilia</taxon>
    </lineage>
</organism>
<keyword evidence="8" id="KW-0862">Zinc</keyword>
<evidence type="ECO:0000256" key="3">
    <source>
        <dbReference type="ARBA" id="ARBA00022475"/>
    </source>
</evidence>
<sequence length="507" mass="56953">MDQEEFCWLVNRLEAEAANRPAAFRAKVILISCATYIVLFAALALYASFVVLGWIYLADQGMWVHKAAFALATLAALPVFYGVLRTLLTPLAPPTGRAITRAEAPVLFDLLDKMRRKLGGPAIHHVLVDEEYNASICQLPRWGLVGPVTNYLAIGLPYLLGGQTSEIMSVIAHEYGHLCGAHGKLHAWIYRQRNTLEAVYRNVGASDNESPWHAMMAWLLDRFMPYHDAYTFVLARQDEYEADRTACQLAGPDARANGLIRNTLQGRWFHEDFWPGLYLQAETRERPAFMPYQAMHTAFKMSYADWATGERLKQAWQAGSSADDTHPCLRDRVEALGLHARLPQPITANAASALLGSSAKLLVDEFDRAWWEREGRGWGARRRHVERSRTRLDELAGMPLASLALHELQELAMLQVDLEATPAARATLEHLLRQPGGPFPKAEYTYGRLLLRHGDSQGLDYLRSAARHDRRLADDALRMAYSFLAEKRGEEAAEAWVSETMQTTQAA</sequence>
<keyword evidence="6" id="KW-0479">Metal-binding</keyword>
<evidence type="ECO:0000256" key="8">
    <source>
        <dbReference type="ARBA" id="ARBA00022833"/>
    </source>
</evidence>
<accession>A0ABS8IZZ2</accession>
<keyword evidence="11 12" id="KW-0472">Membrane</keyword>
<evidence type="ECO:0000313" key="15">
    <source>
        <dbReference type="Proteomes" id="UP001198701"/>
    </source>
</evidence>
<evidence type="ECO:0000256" key="11">
    <source>
        <dbReference type="ARBA" id="ARBA00023136"/>
    </source>
</evidence>
<evidence type="ECO:0000256" key="12">
    <source>
        <dbReference type="SAM" id="Phobius"/>
    </source>
</evidence>
<evidence type="ECO:0000256" key="10">
    <source>
        <dbReference type="ARBA" id="ARBA00023049"/>
    </source>
</evidence>
<feature type="transmembrane region" description="Helical" evidence="12">
    <location>
        <begin position="28"/>
        <end position="57"/>
    </location>
</feature>
<evidence type="ECO:0000313" key="14">
    <source>
        <dbReference type="EMBL" id="MCC6073392.1"/>
    </source>
</evidence>
<keyword evidence="5 12" id="KW-0812">Transmembrane</keyword>
<feature type="domain" description="Peptidase M48" evidence="13">
    <location>
        <begin position="163"/>
        <end position="336"/>
    </location>
</feature>
<evidence type="ECO:0000256" key="4">
    <source>
        <dbReference type="ARBA" id="ARBA00022670"/>
    </source>
</evidence>
<dbReference type="GO" id="GO:0008237">
    <property type="term" value="F:metallopeptidase activity"/>
    <property type="evidence" value="ECO:0007669"/>
    <property type="project" value="UniProtKB-KW"/>
</dbReference>
<dbReference type="PANTHER" id="PTHR43221:SF1">
    <property type="entry name" value="PROTEASE HTPX"/>
    <property type="match status" value="1"/>
</dbReference>
<reference evidence="14 15" key="1">
    <citation type="submission" date="2021-11" db="EMBL/GenBank/DDBJ databases">
        <authorList>
            <person name="Huq M.A."/>
        </authorList>
    </citation>
    <scope>NUCLEOTIDE SEQUENCE [LARGE SCALE GENOMIC DNA]</scope>
    <source>
        <strain evidence="14 15">MAHUQ-52</strain>
    </source>
</reference>
<feature type="transmembrane region" description="Helical" evidence="12">
    <location>
        <begin position="63"/>
        <end position="84"/>
    </location>
</feature>
<evidence type="ECO:0000256" key="5">
    <source>
        <dbReference type="ARBA" id="ARBA00022692"/>
    </source>
</evidence>
<keyword evidence="3" id="KW-1003">Cell membrane</keyword>
<evidence type="ECO:0000256" key="9">
    <source>
        <dbReference type="ARBA" id="ARBA00022989"/>
    </source>
</evidence>
<dbReference type="InterPro" id="IPR050083">
    <property type="entry name" value="HtpX_protease"/>
</dbReference>
<comment type="caution">
    <text evidence="14">The sequence shown here is derived from an EMBL/GenBank/DDBJ whole genome shotgun (WGS) entry which is preliminary data.</text>
</comment>
<proteinExistence type="predicted"/>
<keyword evidence="4" id="KW-0645">Protease</keyword>
<dbReference type="CDD" id="cd07328">
    <property type="entry name" value="M48_Ste24p_like"/>
    <property type="match status" value="1"/>
</dbReference>
<comment type="subcellular location">
    <subcellularLocation>
        <location evidence="2">Cell membrane</location>
        <topology evidence="2">Multi-pass membrane protein</topology>
    </subcellularLocation>
</comment>
<keyword evidence="15" id="KW-1185">Reference proteome</keyword>
<evidence type="ECO:0000256" key="6">
    <source>
        <dbReference type="ARBA" id="ARBA00022723"/>
    </source>
</evidence>
<keyword evidence="9 12" id="KW-1133">Transmembrane helix</keyword>
<dbReference type="InterPro" id="IPR001915">
    <property type="entry name" value="Peptidase_M48"/>
</dbReference>
<name>A0ABS8IZZ2_9BURK</name>
<dbReference type="RefSeq" id="WP_229434483.1">
    <property type="nucleotide sequence ID" value="NZ_JAJHPV010000021.1"/>
</dbReference>
<dbReference type="EMBL" id="JAJHPV010000021">
    <property type="protein sequence ID" value="MCC6073392.1"/>
    <property type="molecule type" value="Genomic_DNA"/>
</dbReference>
<dbReference type="Pfam" id="PF01435">
    <property type="entry name" value="Peptidase_M48"/>
    <property type="match status" value="1"/>
</dbReference>
<evidence type="ECO:0000256" key="1">
    <source>
        <dbReference type="ARBA" id="ARBA00001947"/>
    </source>
</evidence>
<evidence type="ECO:0000259" key="13">
    <source>
        <dbReference type="Pfam" id="PF01435"/>
    </source>
</evidence>
<keyword evidence="7 14" id="KW-0378">Hydrolase</keyword>
<protein>
    <submittedName>
        <fullName evidence="14">M48 family metalloprotease</fullName>
        <ecNumber evidence="14">3.4.24.-</ecNumber>
    </submittedName>
</protein>
<evidence type="ECO:0000256" key="7">
    <source>
        <dbReference type="ARBA" id="ARBA00022801"/>
    </source>
</evidence>
<gene>
    <name evidence="14" type="ORF">LMJ30_20880</name>
</gene>
<dbReference type="Proteomes" id="UP001198701">
    <property type="component" value="Unassembled WGS sequence"/>
</dbReference>
<evidence type="ECO:0000256" key="2">
    <source>
        <dbReference type="ARBA" id="ARBA00004651"/>
    </source>
</evidence>
<comment type="cofactor">
    <cofactor evidence="1">
        <name>Zn(2+)</name>
        <dbReference type="ChEBI" id="CHEBI:29105"/>
    </cofactor>
</comment>
<keyword evidence="10 14" id="KW-0482">Metalloprotease</keyword>